<dbReference type="InterPro" id="IPR017853">
    <property type="entry name" value="GH"/>
</dbReference>
<gene>
    <name evidence="1" type="ORF">NWF35_13210</name>
</gene>
<dbReference type="RefSeq" id="WP_301239678.1">
    <property type="nucleotide sequence ID" value="NZ_JANRHH010000047.1"/>
</dbReference>
<comment type="caution">
    <text evidence="1">The sequence shown here is derived from an EMBL/GenBank/DDBJ whole genome shotgun (WGS) entry which is preliminary data.</text>
</comment>
<evidence type="ECO:0008006" key="3">
    <source>
        <dbReference type="Google" id="ProtNLM"/>
    </source>
</evidence>
<dbReference type="Proteomes" id="UP001174196">
    <property type="component" value="Unassembled WGS sequence"/>
</dbReference>
<organism evidence="1 2">
    <name type="scientific">Polycladomyces subterraneus</name>
    <dbReference type="NCBI Taxonomy" id="1016997"/>
    <lineage>
        <taxon>Bacteria</taxon>
        <taxon>Bacillati</taxon>
        <taxon>Bacillota</taxon>
        <taxon>Bacilli</taxon>
        <taxon>Bacillales</taxon>
        <taxon>Thermoactinomycetaceae</taxon>
        <taxon>Polycladomyces</taxon>
    </lineage>
</organism>
<accession>A0ABT8IPX3</accession>
<evidence type="ECO:0000313" key="1">
    <source>
        <dbReference type="EMBL" id="MDN4594828.1"/>
    </source>
</evidence>
<reference evidence="1" key="1">
    <citation type="submission" date="2022-08" db="EMBL/GenBank/DDBJ databases">
        <title>Polycladomyces zharkentsis sp. nov., a novel thermophilic CMC and starch-degrading bacterium isolated from a geothermal spring in Kazakhstan.</title>
        <authorList>
            <person name="Mashzhan A."/>
            <person name="Kistaubaeva A."/>
            <person name="Javier-Lopez R."/>
            <person name="Birkeland N.-K."/>
        </authorList>
    </citation>
    <scope>NUCLEOTIDE SEQUENCE</scope>
    <source>
        <strain evidence="1">KSR 13</strain>
    </source>
</reference>
<dbReference type="SUPFAM" id="SSF51445">
    <property type="entry name" value="(Trans)glycosidases"/>
    <property type="match status" value="1"/>
</dbReference>
<name>A0ABT8IPX3_9BACL</name>
<sequence>MIPSFWGSRSFLAVILTLGLAASLWPSRPDVTVSVISAPSRPPSSSAMIGDYGGEIREVKPRKDGIHHIDTPKMIQRLRELKVNTYFYLIWHEPTDWDDLRREFLPAAQKAGIQVWVYLVPPSEAMEKASEPFGTDYVAWFRAIGHLSRSFPNLKGVVIDDFNDNRGFFTPQYTERIQQAGKAENPDLLFYPQVYFPGITTDFIEGYHHTIDGVVMTFRDDKYRNTHRLQSLPGQVKQARQLLAPHGLPLVLMIHASKLSATPASPTVSYVDKAVRYGMDALRNRRIQGLITYVLHKVWFPEVKEHLARSGTGYASVFVSPNNLTQTGTSAGFRQRIRLSPSSRYRLAFSYMSVYPDQVPLSQMTGQYQMQLWVDQQIVWRRDLVTQDRERWEDQTVDLTSYLRGKPSALITLCLTRIKNGPPAWIYMGFDRLKTEGFTLDNPDFESVKAWTAISTSPGMIPSMLRFDPGRRIRVYITVMRLYRAFDLYQRLRSEVHRPLIRDLTEQWMGSMVAGKIEESIRQLEEMMRFLAIERELTSQKGLLLQCREMLHLLKVMESPSVLDRSD</sequence>
<dbReference type="EMBL" id="JANRHH010000047">
    <property type="protein sequence ID" value="MDN4594828.1"/>
    <property type="molecule type" value="Genomic_DNA"/>
</dbReference>
<evidence type="ECO:0000313" key="2">
    <source>
        <dbReference type="Proteomes" id="UP001174196"/>
    </source>
</evidence>
<keyword evidence="2" id="KW-1185">Reference proteome</keyword>
<protein>
    <recommendedName>
        <fullName evidence="3">Glycoside hydrolase family 42 N-terminal domain-containing protein</fullName>
    </recommendedName>
</protein>
<proteinExistence type="predicted"/>